<organism evidence="6 7">
    <name type="scientific">Celeribacter arenosi</name>
    <dbReference type="NCBI Taxonomy" id="792649"/>
    <lineage>
        <taxon>Bacteria</taxon>
        <taxon>Pseudomonadati</taxon>
        <taxon>Pseudomonadota</taxon>
        <taxon>Alphaproteobacteria</taxon>
        <taxon>Rhodobacterales</taxon>
        <taxon>Roseobacteraceae</taxon>
        <taxon>Celeribacter</taxon>
    </lineage>
</organism>
<comment type="cofactor">
    <cofactor evidence="1">
        <name>FMN</name>
        <dbReference type="ChEBI" id="CHEBI:58210"/>
    </cofactor>
</comment>
<dbReference type="InterPro" id="IPR012349">
    <property type="entry name" value="Split_barrel_FMN-bd"/>
</dbReference>
<comment type="caution">
    <text evidence="6">The sequence shown here is derived from an EMBL/GenBank/DDBJ whole genome shotgun (WGS) entry which is preliminary data.</text>
</comment>
<dbReference type="Pfam" id="PF12766">
    <property type="entry name" value="Pyridox_oxase_2"/>
    <property type="match status" value="1"/>
</dbReference>
<evidence type="ECO:0000313" key="6">
    <source>
        <dbReference type="EMBL" id="GAA3871817.1"/>
    </source>
</evidence>
<keyword evidence="2" id="KW-0285">Flavoprotein</keyword>
<dbReference type="SUPFAM" id="SSF50475">
    <property type="entry name" value="FMN-binding split barrel"/>
    <property type="match status" value="1"/>
</dbReference>
<evidence type="ECO:0000256" key="4">
    <source>
        <dbReference type="ARBA" id="ARBA00023002"/>
    </source>
</evidence>
<evidence type="ECO:0000256" key="3">
    <source>
        <dbReference type="ARBA" id="ARBA00022643"/>
    </source>
</evidence>
<feature type="domain" description="Pyridoxamine 5'-phosphate oxidase Alr4036 family FMN-binding" evidence="5">
    <location>
        <begin position="9"/>
        <end position="98"/>
    </location>
</feature>
<dbReference type="Proteomes" id="UP001399917">
    <property type="component" value="Unassembled WGS sequence"/>
</dbReference>
<gene>
    <name evidence="6" type="ORF">GCM10022404_22130</name>
</gene>
<evidence type="ECO:0000259" key="5">
    <source>
        <dbReference type="Pfam" id="PF12766"/>
    </source>
</evidence>
<dbReference type="RefSeq" id="WP_344847190.1">
    <property type="nucleotide sequence ID" value="NZ_BAABDF010000007.1"/>
</dbReference>
<dbReference type="InterPro" id="IPR024624">
    <property type="entry name" value="Pyridox_Oxase_Alr4036_FMN-bd"/>
</dbReference>
<keyword evidence="3" id="KW-0288">FMN</keyword>
<keyword evidence="4" id="KW-0560">Oxidoreductase</keyword>
<evidence type="ECO:0000256" key="1">
    <source>
        <dbReference type="ARBA" id="ARBA00001917"/>
    </source>
</evidence>
<dbReference type="EMBL" id="BAABDF010000007">
    <property type="protein sequence ID" value="GAA3871817.1"/>
    <property type="molecule type" value="Genomic_DNA"/>
</dbReference>
<proteinExistence type="predicted"/>
<evidence type="ECO:0000313" key="7">
    <source>
        <dbReference type="Proteomes" id="UP001399917"/>
    </source>
</evidence>
<sequence>MDLDQFRAAAWSALLPQAISDRIDARLAMLATVDGTGAPQARGVVIRSVDPARATVDVFTDAATQKCTEIIANPHVAMTLWREDVLLQIRLSGTMEMIEGKQARAAWDGLPDRALPDYGVTPPPATTIPAPDAYRRSPNAARFAILRLTVASMDVVSLHRPCHTRAHYWRANDFAGEWRAP</sequence>
<reference evidence="7" key="1">
    <citation type="journal article" date="2019" name="Int. J. Syst. Evol. Microbiol.">
        <title>The Global Catalogue of Microorganisms (GCM) 10K type strain sequencing project: providing services to taxonomists for standard genome sequencing and annotation.</title>
        <authorList>
            <consortium name="The Broad Institute Genomics Platform"/>
            <consortium name="The Broad Institute Genome Sequencing Center for Infectious Disease"/>
            <person name="Wu L."/>
            <person name="Ma J."/>
        </authorList>
    </citation>
    <scope>NUCLEOTIDE SEQUENCE [LARGE SCALE GENOMIC DNA]</scope>
    <source>
        <strain evidence="7">JCM 17190</strain>
    </source>
</reference>
<name>A0ABP7KB73_9RHOB</name>
<accession>A0ABP7KB73</accession>
<protein>
    <recommendedName>
        <fullName evidence="5">Pyridoxamine 5'-phosphate oxidase Alr4036 family FMN-binding domain-containing protein</fullName>
    </recommendedName>
</protein>
<keyword evidence="7" id="KW-1185">Reference proteome</keyword>
<dbReference type="PANTHER" id="PTHR10851">
    <property type="entry name" value="PYRIDOXINE-5-PHOSPHATE OXIDASE"/>
    <property type="match status" value="1"/>
</dbReference>
<evidence type="ECO:0000256" key="2">
    <source>
        <dbReference type="ARBA" id="ARBA00022630"/>
    </source>
</evidence>
<dbReference type="PANTHER" id="PTHR10851:SF3">
    <property type="entry name" value="PYRIDOXINE_PYRIDOXAMINE 5'-PHOSPHATE OXIDASE 2"/>
    <property type="match status" value="1"/>
</dbReference>
<dbReference type="Gene3D" id="2.30.110.10">
    <property type="entry name" value="Electron Transport, Fmn-binding Protein, Chain A"/>
    <property type="match status" value="1"/>
</dbReference>
<dbReference type="InterPro" id="IPR000659">
    <property type="entry name" value="Pyridox_Oxase"/>
</dbReference>